<gene>
    <name evidence="2" type="primary">LOC116296024</name>
</gene>
<dbReference type="RefSeq" id="XP_031559847.1">
    <property type="nucleotide sequence ID" value="XM_031703987.1"/>
</dbReference>
<dbReference type="OrthoDB" id="5952218at2759"/>
<accession>A0A6P8I4L3</accession>
<evidence type="ECO:0000313" key="1">
    <source>
        <dbReference type="Proteomes" id="UP000515163"/>
    </source>
</evidence>
<evidence type="ECO:0000313" key="2">
    <source>
        <dbReference type="RefSeq" id="XP_031559847.1"/>
    </source>
</evidence>
<dbReference type="GeneID" id="116296024"/>
<dbReference type="KEGG" id="aten:116296024"/>
<organism evidence="1 2">
    <name type="scientific">Actinia tenebrosa</name>
    <name type="common">Australian red waratah sea anemone</name>
    <dbReference type="NCBI Taxonomy" id="6105"/>
    <lineage>
        <taxon>Eukaryota</taxon>
        <taxon>Metazoa</taxon>
        <taxon>Cnidaria</taxon>
        <taxon>Anthozoa</taxon>
        <taxon>Hexacorallia</taxon>
        <taxon>Actiniaria</taxon>
        <taxon>Actiniidae</taxon>
        <taxon>Actinia</taxon>
    </lineage>
</organism>
<proteinExistence type="predicted"/>
<sequence>MAKRSSFKRTLLLFTEENVENAEKLRTVLESESNGDVEVFDLVDIEKTRNSTLEKELVNCDCIILVCSPKTNELIDNEESSVFKAEGGIEVNFNGKIISQFLKENKDNIRSKIVPVSFVDLPRVLTTPGKRGHKGHICFSIPQGKVTERMLEGVMLETLIAMIRGKKTI</sequence>
<reference evidence="2" key="1">
    <citation type="submission" date="2025-08" db="UniProtKB">
        <authorList>
            <consortium name="RefSeq"/>
        </authorList>
    </citation>
    <scope>IDENTIFICATION</scope>
    <source>
        <tissue evidence="2">Tentacle</tissue>
    </source>
</reference>
<name>A0A6P8I4L3_ACTTE</name>
<dbReference type="InParanoid" id="A0A6P8I4L3"/>
<protein>
    <submittedName>
        <fullName evidence="2">Uncharacterized protein LOC116296024</fullName>
    </submittedName>
</protein>
<keyword evidence="1" id="KW-1185">Reference proteome</keyword>
<dbReference type="AlphaFoldDB" id="A0A6P8I4L3"/>
<dbReference type="Proteomes" id="UP000515163">
    <property type="component" value="Unplaced"/>
</dbReference>